<dbReference type="InterPro" id="IPR005480">
    <property type="entry name" value="CPSase_lsu_oligo"/>
</dbReference>
<dbReference type="UniPathway" id="UPA00068">
    <property type="reaction ID" value="UER00171"/>
</dbReference>
<dbReference type="InterPro" id="IPR016185">
    <property type="entry name" value="PreATP-grasp_dom_sf"/>
</dbReference>
<evidence type="ECO:0000256" key="19">
    <source>
        <dbReference type="HAMAP-Rule" id="MF_01210"/>
    </source>
</evidence>
<dbReference type="CDD" id="cd01424">
    <property type="entry name" value="MGS_CPS_II"/>
    <property type="match status" value="1"/>
</dbReference>
<comment type="catalytic activity">
    <reaction evidence="16 19">
        <text>hydrogencarbonate + L-glutamine + 2 ATP + H2O = carbamoyl phosphate + L-glutamate + 2 ADP + phosphate + 2 H(+)</text>
        <dbReference type="Rhea" id="RHEA:18633"/>
        <dbReference type="ChEBI" id="CHEBI:15377"/>
        <dbReference type="ChEBI" id="CHEBI:15378"/>
        <dbReference type="ChEBI" id="CHEBI:17544"/>
        <dbReference type="ChEBI" id="CHEBI:29985"/>
        <dbReference type="ChEBI" id="CHEBI:30616"/>
        <dbReference type="ChEBI" id="CHEBI:43474"/>
        <dbReference type="ChEBI" id="CHEBI:58228"/>
        <dbReference type="ChEBI" id="CHEBI:58359"/>
        <dbReference type="ChEBI" id="CHEBI:456216"/>
        <dbReference type="EC" id="6.3.5.5"/>
    </reaction>
</comment>
<evidence type="ECO:0000256" key="6">
    <source>
        <dbReference type="ARBA" id="ARBA00022598"/>
    </source>
</evidence>
<evidence type="ECO:0000256" key="15">
    <source>
        <dbReference type="ARBA" id="ARBA00047359"/>
    </source>
</evidence>
<dbReference type="EC" id="6.3.5.5" evidence="19"/>
<dbReference type="Pfam" id="PF02142">
    <property type="entry name" value="MGS"/>
    <property type="match status" value="1"/>
</dbReference>
<feature type="binding site" evidence="19">
    <location>
        <position position="314"/>
    </location>
    <ligand>
        <name>Mg(2+)</name>
        <dbReference type="ChEBI" id="CHEBI:18420"/>
        <label>2</label>
    </ligand>
</feature>
<evidence type="ECO:0000256" key="7">
    <source>
        <dbReference type="ARBA" id="ARBA00022605"/>
    </source>
</evidence>
<dbReference type="InterPro" id="IPR011607">
    <property type="entry name" value="MGS-like_dom"/>
</dbReference>
<keyword evidence="5 19" id="KW-0055">Arginine biosynthesis</keyword>
<dbReference type="SMART" id="SM01096">
    <property type="entry name" value="CPSase_L_D3"/>
    <property type="match status" value="1"/>
</dbReference>
<dbReference type="Gene3D" id="1.10.1030.10">
    <property type="entry name" value="Carbamoyl-phosphate synthetase, large subunit oligomerisation domain"/>
    <property type="match status" value="1"/>
</dbReference>
<evidence type="ECO:0000256" key="2">
    <source>
        <dbReference type="ARBA" id="ARBA00004812"/>
    </source>
</evidence>
<comment type="pathway">
    <text evidence="3 19">Amino-acid biosynthesis; L-arginine biosynthesis; carbamoyl phosphate from bicarbonate: step 1/1.</text>
</comment>
<dbReference type="GO" id="GO:0004088">
    <property type="term" value="F:carbamoyl-phosphate synthase (glutamine-hydrolyzing) activity"/>
    <property type="evidence" value="ECO:0007669"/>
    <property type="project" value="UniProtKB-UniRule"/>
</dbReference>
<keyword evidence="23" id="KW-1185">Reference proteome</keyword>
<dbReference type="RefSeq" id="WP_093325257.1">
    <property type="nucleotide sequence ID" value="NZ_FOSZ01000007.1"/>
</dbReference>
<evidence type="ECO:0000256" key="10">
    <source>
        <dbReference type="ARBA" id="ARBA00022741"/>
    </source>
</evidence>
<comment type="cofactor">
    <cofactor evidence="1">
        <name>Mn(2+)</name>
        <dbReference type="ChEBI" id="CHEBI:29035"/>
    </cofactor>
</comment>
<evidence type="ECO:0000256" key="1">
    <source>
        <dbReference type="ARBA" id="ARBA00001936"/>
    </source>
</evidence>
<evidence type="ECO:0000256" key="13">
    <source>
        <dbReference type="ARBA" id="ARBA00022975"/>
    </source>
</evidence>
<feature type="binding site" evidence="19">
    <location>
        <position position="864"/>
    </location>
    <ligand>
        <name>Mg(2+)</name>
        <dbReference type="ChEBI" id="CHEBI:18420"/>
        <label>4</label>
    </ligand>
</feature>
<evidence type="ECO:0000313" key="23">
    <source>
        <dbReference type="Proteomes" id="UP000198851"/>
    </source>
</evidence>
<feature type="binding site" evidence="19">
    <location>
        <position position="312"/>
    </location>
    <ligand>
        <name>ATP</name>
        <dbReference type="ChEBI" id="CHEBI:30616"/>
        <label>1</label>
    </ligand>
</feature>
<evidence type="ECO:0000256" key="3">
    <source>
        <dbReference type="ARBA" id="ARBA00005077"/>
    </source>
</evidence>
<evidence type="ECO:0000256" key="18">
    <source>
        <dbReference type="ARBA" id="ARBA00062056"/>
    </source>
</evidence>
<evidence type="ECO:0000256" key="11">
    <source>
        <dbReference type="ARBA" id="ARBA00022840"/>
    </source>
</evidence>
<dbReference type="PROSITE" id="PS51257">
    <property type="entry name" value="PROKAR_LIPOPROTEIN"/>
    <property type="match status" value="1"/>
</dbReference>
<evidence type="ECO:0000313" key="22">
    <source>
        <dbReference type="EMBL" id="SFL25232.1"/>
    </source>
</evidence>
<dbReference type="SUPFAM" id="SSF52440">
    <property type="entry name" value="PreATP-grasp domain"/>
    <property type="match status" value="2"/>
</dbReference>
<dbReference type="SUPFAM" id="SSF52335">
    <property type="entry name" value="Methylglyoxal synthase-like"/>
    <property type="match status" value="1"/>
</dbReference>
<comment type="cofactor">
    <cofactor evidence="19">
        <name>Mg(2+)</name>
        <dbReference type="ChEBI" id="CHEBI:18420"/>
    </cofactor>
    <cofactor evidence="19">
        <name>Mn(2+)</name>
        <dbReference type="ChEBI" id="CHEBI:29035"/>
    </cofactor>
    <text evidence="19">Binds 4 Mg(2+) or Mn(2+) ions per subunit.</text>
</comment>
<accession>A0A1I4G569</accession>
<dbReference type="InterPro" id="IPR033937">
    <property type="entry name" value="MGS_CPS_CarB"/>
</dbReference>
<keyword evidence="9 19" id="KW-0677">Repeat</keyword>
<dbReference type="InterPro" id="IPR011761">
    <property type="entry name" value="ATP-grasp"/>
</dbReference>
<feature type="binding site" evidence="19">
    <location>
        <position position="866"/>
    </location>
    <ligand>
        <name>Mg(2+)</name>
        <dbReference type="ChEBI" id="CHEBI:18420"/>
        <label>4</label>
    </ligand>
</feature>
<evidence type="ECO:0000256" key="14">
    <source>
        <dbReference type="ARBA" id="ARBA00023211"/>
    </source>
</evidence>
<comment type="subunit">
    <text evidence="18 19">Composed of two chains; the small (or glutamine) chain promotes the hydrolysis of glutamine to ammonia, which is used by the large (or ammonia) chain to synthesize carbamoyl phosphate. Tetramer of heterodimers (alpha,beta)4.</text>
</comment>
<dbReference type="Gene3D" id="3.30.470.20">
    <property type="entry name" value="ATP-grasp fold, B domain"/>
    <property type="match status" value="2"/>
</dbReference>
<dbReference type="FunFam" id="3.30.470.20:FF:000013">
    <property type="entry name" value="Carbamoyl-phosphate synthase large chain"/>
    <property type="match status" value="1"/>
</dbReference>
<dbReference type="FunFam" id="3.40.50.20:FF:000003">
    <property type="entry name" value="Carbamoyl-phosphate synthase large chain"/>
    <property type="match status" value="1"/>
</dbReference>
<evidence type="ECO:0000256" key="8">
    <source>
        <dbReference type="ARBA" id="ARBA00022723"/>
    </source>
</evidence>
<dbReference type="SMART" id="SM00851">
    <property type="entry name" value="MGS"/>
    <property type="match status" value="1"/>
</dbReference>
<dbReference type="EMBL" id="FOSZ01000007">
    <property type="protein sequence ID" value="SFL25232.1"/>
    <property type="molecule type" value="Genomic_DNA"/>
</dbReference>
<dbReference type="PRINTS" id="PR00098">
    <property type="entry name" value="CPSASE"/>
</dbReference>
<dbReference type="NCBIfam" id="NF009455">
    <property type="entry name" value="PRK12815.1"/>
    <property type="match status" value="1"/>
</dbReference>
<keyword evidence="14" id="KW-0464">Manganese</keyword>
<feature type="binding site" evidence="19">
    <location>
        <position position="314"/>
    </location>
    <ligand>
        <name>Mn(2+)</name>
        <dbReference type="ChEBI" id="CHEBI:29035"/>
        <label>2</label>
    </ligand>
</feature>
<feature type="binding site" evidence="19">
    <location>
        <position position="228"/>
    </location>
    <ligand>
        <name>ATP</name>
        <dbReference type="ChEBI" id="CHEBI:30616"/>
        <label>1</label>
    </ligand>
</feature>
<evidence type="ECO:0000256" key="4">
    <source>
        <dbReference type="ARBA" id="ARBA00009799"/>
    </source>
</evidence>
<feature type="binding site" evidence="19">
    <location>
        <position position="254"/>
    </location>
    <ligand>
        <name>ATP</name>
        <dbReference type="ChEBI" id="CHEBI:30616"/>
        <label>1</label>
    </ligand>
</feature>
<proteinExistence type="inferred from homology"/>
<feature type="binding site" evidence="19">
    <location>
        <position position="312"/>
    </location>
    <ligand>
        <name>Mn(2+)</name>
        <dbReference type="ChEBI" id="CHEBI:29035"/>
        <label>2</label>
    </ligand>
</feature>
<dbReference type="FunFam" id="1.10.1030.10:FF:000002">
    <property type="entry name" value="Carbamoyl-phosphate synthase large chain"/>
    <property type="match status" value="1"/>
</dbReference>
<comment type="caution">
    <text evidence="19">Lacks conserved residue(s) required for the propagation of feature annotation.</text>
</comment>
<dbReference type="PANTHER" id="PTHR11405">
    <property type="entry name" value="CARBAMOYLTRANSFERASE FAMILY MEMBER"/>
    <property type="match status" value="1"/>
</dbReference>
<feature type="binding site" evidence="19">
    <location>
        <position position="221"/>
    </location>
    <ligand>
        <name>ATP</name>
        <dbReference type="ChEBI" id="CHEBI:30616"/>
        <label>1</label>
    </ligand>
</feature>
<comment type="domain">
    <text evidence="19">The large subunit is composed of 2 ATP-grasp domains that are involved in binding the 2 ATP molecules needed for carbamoyl phosphate synthesis. The N-terminal ATP-grasp domain (referred to as the carboxyphosphate synthetic component) catalyzes the ATP-dependent phosphorylation of hydrogencarbonate to carboxyphosphate and the subsequent nucleophilic attack by ammonia to form a carbamate intermediate. The C-terminal ATP-grasp domain (referred to as the carbamoyl phosphate synthetic component) then catalyzes the phosphorylation of carbamate with the second ATP to form the end product carbamoyl phosphate. The reactive and unstable enzyme intermediates are sequentially channeled from one active site to the next through the interior of the protein over a distance of at least 96 A.</text>
</comment>
<name>A0A1I4G569_9RHOB</name>
<dbReference type="GO" id="GO:0006541">
    <property type="term" value="P:glutamine metabolic process"/>
    <property type="evidence" value="ECO:0007669"/>
    <property type="project" value="TreeGrafter"/>
</dbReference>
<dbReference type="STRING" id="1280847.SAMN04488036_107184"/>
<feature type="binding site" evidence="19">
    <location>
        <position position="864"/>
    </location>
    <ligand>
        <name>Mg(2+)</name>
        <dbReference type="ChEBI" id="CHEBI:18420"/>
        <label>3</label>
    </ligand>
</feature>
<feature type="binding site" evidence="19">
    <location>
        <position position="811"/>
    </location>
    <ligand>
        <name>ATP</name>
        <dbReference type="ChEBI" id="CHEBI:30616"/>
        <label>2</label>
    </ligand>
</feature>
<dbReference type="SUPFAM" id="SSF56059">
    <property type="entry name" value="Glutathione synthetase ATP-binding domain-like"/>
    <property type="match status" value="2"/>
</dbReference>
<feature type="binding site" evidence="19">
    <location>
        <position position="298"/>
    </location>
    <ligand>
        <name>Mn(2+)</name>
        <dbReference type="ChEBI" id="CHEBI:29035"/>
        <label>1</label>
    </ligand>
</feature>
<dbReference type="EC" id="6.3.4.16" evidence="19"/>
<dbReference type="InterPro" id="IPR006275">
    <property type="entry name" value="CPSase_lsu"/>
</dbReference>
<feature type="region of interest" description="Allosteric domain" evidence="19">
    <location>
        <begin position="980"/>
        <end position="1113"/>
    </location>
</feature>
<protein>
    <recommendedName>
        <fullName evidence="19">Carbamoyl phosphate synthase large chain</fullName>
        <ecNumber evidence="19">6.3.4.16</ecNumber>
        <ecNumber evidence="19">6.3.5.5</ecNumber>
    </recommendedName>
    <alternativeName>
        <fullName evidence="19">Carbamoyl phosphate synthetase ammonia chain</fullName>
    </alternativeName>
</protein>
<feature type="binding site" evidence="19">
    <location>
        <position position="809"/>
    </location>
    <ligand>
        <name>ATP</name>
        <dbReference type="ChEBI" id="CHEBI:30616"/>
        <label>2</label>
    </ligand>
</feature>
<dbReference type="UniPathway" id="UPA00070">
    <property type="reaction ID" value="UER00115"/>
</dbReference>
<feature type="binding site" evidence="19">
    <location>
        <position position="864"/>
    </location>
    <ligand>
        <name>Mn(2+)</name>
        <dbReference type="ChEBI" id="CHEBI:29035"/>
        <label>4</label>
    </ligand>
</feature>
<feature type="binding site" evidence="19">
    <location>
        <position position="738"/>
    </location>
    <ligand>
        <name>ATP</name>
        <dbReference type="ChEBI" id="CHEBI:30616"/>
        <label>2</label>
    </ligand>
</feature>
<feature type="binding site" evidence="19">
    <location>
        <position position="312"/>
    </location>
    <ligand>
        <name>Mg(2+)</name>
        <dbReference type="ChEBI" id="CHEBI:18420"/>
        <label>2</label>
    </ligand>
</feature>
<feature type="binding site" evidence="19">
    <location>
        <position position="256"/>
    </location>
    <ligand>
        <name>ATP</name>
        <dbReference type="ChEBI" id="CHEBI:30616"/>
        <label>1</label>
    </ligand>
</feature>
<comment type="function">
    <text evidence="17 19">Large subunit of the glutamine-dependent carbamoyl phosphate synthetase (CPSase). CPSase catalyzes the formation of carbamoyl phosphate from the ammonia moiety of glutamine, carbonate, and phosphate donated by ATP, constituting the first step of 2 biosynthetic pathways, one leading to arginine and/or urea and the other to pyrimidine nucleotides. The large subunit (synthetase) binds the substrates ammonia (free or transferred from glutamine from the small subunit), hydrogencarbonate and ATP and carries out an ATP-coupled ligase reaction, activating hydrogencarbonate by forming carboxy phosphate which reacts with ammonia to form carbamoyl phosphate.</text>
</comment>
<keyword evidence="12" id="KW-0460">Magnesium</keyword>
<keyword evidence="6 19" id="KW-0436">Ligase</keyword>
<dbReference type="InterPro" id="IPR036914">
    <property type="entry name" value="MGS-like_dom_sf"/>
</dbReference>
<dbReference type="OrthoDB" id="9804197at2"/>
<dbReference type="InterPro" id="IPR013815">
    <property type="entry name" value="ATP_grasp_subdomain_1"/>
</dbReference>
<feature type="binding site" evidence="19">
    <location>
        <position position="312"/>
    </location>
    <ligand>
        <name>Mg(2+)</name>
        <dbReference type="ChEBI" id="CHEBI:18420"/>
        <label>1</label>
    </ligand>
</feature>
<dbReference type="SUPFAM" id="SSF48108">
    <property type="entry name" value="Carbamoyl phosphate synthetase, large subunit connection domain"/>
    <property type="match status" value="1"/>
</dbReference>
<dbReference type="InterPro" id="IPR005479">
    <property type="entry name" value="CPAse_ATP-bd"/>
</dbReference>
<dbReference type="GO" id="GO:0046872">
    <property type="term" value="F:metal ion binding"/>
    <property type="evidence" value="ECO:0007669"/>
    <property type="project" value="UniProtKB-KW"/>
</dbReference>
<feature type="binding site" evidence="19">
    <location>
        <position position="312"/>
    </location>
    <ligand>
        <name>Mn(2+)</name>
        <dbReference type="ChEBI" id="CHEBI:29035"/>
        <label>1</label>
    </ligand>
</feature>
<dbReference type="GO" id="GO:0006526">
    <property type="term" value="P:L-arginine biosynthetic process"/>
    <property type="evidence" value="ECO:0007669"/>
    <property type="project" value="UniProtKB-UniRule"/>
</dbReference>
<feature type="binding site" evidence="19">
    <location>
        <position position="812"/>
    </location>
    <ligand>
        <name>ATP</name>
        <dbReference type="ChEBI" id="CHEBI:30616"/>
        <label>2</label>
    </ligand>
</feature>
<dbReference type="PANTHER" id="PTHR11405:SF53">
    <property type="entry name" value="CARBAMOYL-PHOSPHATE SYNTHASE [AMMONIA], MITOCHONDRIAL"/>
    <property type="match status" value="1"/>
</dbReference>
<feature type="binding site" evidence="19">
    <location>
        <position position="298"/>
    </location>
    <ligand>
        <name>Mg(2+)</name>
        <dbReference type="ChEBI" id="CHEBI:18420"/>
        <label>1</label>
    </ligand>
</feature>
<dbReference type="InterPro" id="IPR005483">
    <property type="entry name" value="CPSase_dom"/>
</dbReference>
<dbReference type="GO" id="GO:0004087">
    <property type="term" value="F:carbamoyl-phosphate synthase (ammonia) activity"/>
    <property type="evidence" value="ECO:0007669"/>
    <property type="project" value="UniProtKB-EC"/>
</dbReference>
<feature type="binding site" evidence="19">
    <location>
        <position position="852"/>
    </location>
    <ligand>
        <name>Mn(2+)</name>
        <dbReference type="ChEBI" id="CHEBI:29035"/>
        <label>3</label>
    </ligand>
</feature>
<dbReference type="Pfam" id="PF02787">
    <property type="entry name" value="CPSase_L_D3"/>
    <property type="match status" value="1"/>
</dbReference>
<dbReference type="PROSITE" id="PS00866">
    <property type="entry name" value="CPSASE_1"/>
    <property type="match status" value="1"/>
</dbReference>
<dbReference type="InterPro" id="IPR036897">
    <property type="entry name" value="CarbamoylP_synth_lsu_oligo_sf"/>
</dbReference>
<feature type="binding site" evidence="19">
    <location>
        <position position="298"/>
    </location>
    <ligand>
        <name>ATP</name>
        <dbReference type="ChEBI" id="CHEBI:30616"/>
        <label>1</label>
    </ligand>
</feature>
<feature type="binding site" evidence="19">
    <location>
        <position position="784"/>
    </location>
    <ligand>
        <name>ATP</name>
        <dbReference type="ChEBI" id="CHEBI:30616"/>
        <label>2</label>
    </ligand>
</feature>
<gene>
    <name evidence="19" type="primary">carB</name>
    <name evidence="22" type="ORF">SAMN04488036_107184</name>
</gene>
<feature type="domain" description="ATP-grasp" evidence="20">
    <location>
        <begin position="133"/>
        <end position="341"/>
    </location>
</feature>
<keyword evidence="8" id="KW-0479">Metal-binding</keyword>
<feature type="domain" description="ATP-grasp" evidence="20">
    <location>
        <begin position="702"/>
        <end position="893"/>
    </location>
</feature>
<feature type="binding site" evidence="19">
    <location>
        <position position="864"/>
    </location>
    <ligand>
        <name>ATP</name>
        <dbReference type="ChEBI" id="CHEBI:30616"/>
        <label>2</label>
    </ligand>
</feature>
<keyword evidence="10 19" id="KW-0547">Nucleotide-binding</keyword>
<evidence type="ECO:0000259" key="20">
    <source>
        <dbReference type="PROSITE" id="PS50975"/>
    </source>
</evidence>
<organism evidence="22 23">
    <name type="scientific">Shimia haliotis</name>
    <dbReference type="NCBI Taxonomy" id="1280847"/>
    <lineage>
        <taxon>Bacteria</taxon>
        <taxon>Pseudomonadati</taxon>
        <taxon>Pseudomonadota</taxon>
        <taxon>Alphaproteobacteria</taxon>
        <taxon>Rhodobacterales</taxon>
        <taxon>Roseobacteraceae</taxon>
    </lineage>
</organism>
<dbReference type="HAMAP" id="MF_01210_B">
    <property type="entry name" value="CPSase_L_chain_B"/>
    <property type="match status" value="1"/>
</dbReference>
<keyword evidence="7 19" id="KW-0028">Amino-acid biosynthesis</keyword>
<feature type="binding site" evidence="19">
    <location>
        <position position="852"/>
    </location>
    <ligand>
        <name>ATP</name>
        <dbReference type="ChEBI" id="CHEBI:30616"/>
        <label>2</label>
    </ligand>
</feature>
<dbReference type="Gene3D" id="3.40.50.1380">
    <property type="entry name" value="Methylglyoxal synthase-like domain"/>
    <property type="match status" value="1"/>
</dbReference>
<comment type="similarity">
    <text evidence="4 19">Belongs to the CarB family.</text>
</comment>
<feature type="binding site" evidence="19">
    <location>
        <position position="866"/>
    </location>
    <ligand>
        <name>Mn(2+)</name>
        <dbReference type="ChEBI" id="CHEBI:29035"/>
        <label>4</label>
    </ligand>
</feature>
<dbReference type="GO" id="GO:0005737">
    <property type="term" value="C:cytoplasm"/>
    <property type="evidence" value="ECO:0007669"/>
    <property type="project" value="TreeGrafter"/>
</dbReference>
<feature type="binding site" evidence="19">
    <location>
        <position position="188"/>
    </location>
    <ligand>
        <name>ATP</name>
        <dbReference type="ChEBI" id="CHEBI:30616"/>
        <label>1</label>
    </ligand>
</feature>
<evidence type="ECO:0000256" key="9">
    <source>
        <dbReference type="ARBA" id="ARBA00022737"/>
    </source>
</evidence>
<dbReference type="NCBIfam" id="NF003671">
    <property type="entry name" value="PRK05294.1"/>
    <property type="match status" value="1"/>
</dbReference>
<evidence type="ECO:0000259" key="21">
    <source>
        <dbReference type="PROSITE" id="PS51855"/>
    </source>
</evidence>
<dbReference type="Pfam" id="PF02786">
    <property type="entry name" value="CPSase_L_D2"/>
    <property type="match status" value="2"/>
</dbReference>
<dbReference type="PROSITE" id="PS50975">
    <property type="entry name" value="ATP_GRASP"/>
    <property type="match status" value="2"/>
</dbReference>
<comment type="catalytic activity">
    <reaction evidence="15 19">
        <text>hydrogencarbonate + NH4(+) + 2 ATP = carbamoyl phosphate + 2 ADP + phosphate + 2 H(+)</text>
        <dbReference type="Rhea" id="RHEA:18029"/>
        <dbReference type="ChEBI" id="CHEBI:15378"/>
        <dbReference type="ChEBI" id="CHEBI:17544"/>
        <dbReference type="ChEBI" id="CHEBI:28938"/>
        <dbReference type="ChEBI" id="CHEBI:30616"/>
        <dbReference type="ChEBI" id="CHEBI:43474"/>
        <dbReference type="ChEBI" id="CHEBI:58228"/>
        <dbReference type="ChEBI" id="CHEBI:456216"/>
        <dbReference type="EC" id="6.3.4.16"/>
    </reaction>
</comment>
<dbReference type="PROSITE" id="PS51855">
    <property type="entry name" value="MGS"/>
    <property type="match status" value="1"/>
</dbReference>
<evidence type="ECO:0000256" key="17">
    <source>
        <dbReference type="ARBA" id="ARBA00057223"/>
    </source>
</evidence>
<sequence>MPKRTDISSIMIIGAGPIVIGQACEFDYSGAQACKALREEGYRVILVNSNPATIMTDPNMADATYIEPITPEVVAKIIEKERPDALLPTMGGQTGLNTALAVEEMGVLEKFGVEMIGADRDAIEMAEDRKLFREAMDRLGIENPRASIVTAPKRDDGSTDLDEGVRLALDELEDIGLPAIIRPAFTMGGTGGGVAYNREDYIHFCRTGMDASPVNQILVDESLLGWKEYEMEVVRDRADNAIIVCSIENVDPMGVHTGDSITVAPALTLTDKEYQIMRNHSIAVLREIGVETGGSNVQWAVNPADGRMVVIEMNPRVSRSSALASKATGFPIAKIAAKLAVGFTLDELDNDITKVTPASFEPTIDYVVTKIPKFAFEKFPGSEPNLTTAMKSVGEAMSIGRTIHESMQKALASMESGLTGFDEVDIEGADDTASGKAAIIKAISVATPDRLRTIAQAMRHGLTNDEIHNVTMFDPWFLDRIREIIDAEADVAANGLPTDEAGLRRLKMLGFTDARLAKLTGKDETAVRHARLSLGVKAVFKRIDTCAAEFEAQTPYMYSTYESPMMGEVECEARPSDRKKVVILGGGPNRIGQGIEFDYCCCHACYALTDQGYETIMINCNPETVSTDYDTSDRLYFEPLTFEHVMEILRVEQENGTLHGVIVQFGGQTPLKLANALESEGIPILGTTPDAIDLAEDRERFQALVNELGLKQPNNGIASTDEQALAIAGDIGFPLVIRPSYVLGGRAMEIVRDMAQLERYIAEAVVVSGDSPVLLDSYLDGAVELDVDALCDGKDVHISGIMQHIEEAGVHSGDSACSLPPYSLDKATIAEIEKQTHALAIALNVVGLMNIQFAVKDGVIYLIEVNPRASRTVPFVAKSTDSAIASIAARVMAGEPLSNFPKRPPYSETNVQEPQPIADQMTLADPNMPWFSVKEAVLPFARFPGVDTILGPEMRSTGEVMGWDRSFARAFLKAQMGAGMLLPESGKVFFSIKDADKTPALVETAQTLIDLGFDIVATRGTASFLKAENIVCDVVNKVYEGRPNVVDMLKDGQISLVMNTTEDTQAVEDSREIRSVALYDKIPYFTTAAASHAAAQAMQARREEDLDVRSLQG</sequence>
<feature type="binding site" evidence="19">
    <location>
        <position position="777"/>
    </location>
    <ligand>
        <name>ATP</name>
        <dbReference type="ChEBI" id="CHEBI:30616"/>
        <label>2</label>
    </ligand>
</feature>
<dbReference type="FunFam" id="3.30.470.20:FF:000007">
    <property type="entry name" value="Carbamoyl-phosphate synthase large chain"/>
    <property type="match status" value="1"/>
</dbReference>
<feature type="binding site" evidence="19">
    <location>
        <position position="223"/>
    </location>
    <ligand>
        <name>ATP</name>
        <dbReference type="ChEBI" id="CHEBI:30616"/>
        <label>1</label>
    </ligand>
</feature>
<reference evidence="23" key="1">
    <citation type="submission" date="2016-10" db="EMBL/GenBank/DDBJ databases">
        <authorList>
            <person name="Varghese N."/>
            <person name="Submissions S."/>
        </authorList>
    </citation>
    <scope>NUCLEOTIDE SEQUENCE [LARGE SCALE GENOMIC DNA]</scope>
    <source>
        <strain evidence="23">DSM 28453</strain>
    </source>
</reference>
<evidence type="ECO:0000256" key="16">
    <source>
        <dbReference type="ARBA" id="ARBA00048816"/>
    </source>
</evidence>
<feature type="binding site" evidence="19">
    <location>
        <position position="129"/>
    </location>
    <ligand>
        <name>ATP</name>
        <dbReference type="ChEBI" id="CHEBI:30616"/>
        <label>1</label>
    </ligand>
</feature>
<dbReference type="Gene3D" id="3.40.50.20">
    <property type="match status" value="2"/>
</dbReference>
<feature type="binding site" evidence="19">
    <location>
        <position position="779"/>
    </location>
    <ligand>
        <name>ATP</name>
        <dbReference type="ChEBI" id="CHEBI:30616"/>
        <label>2</label>
    </ligand>
</feature>
<dbReference type="Gene3D" id="3.30.1490.20">
    <property type="entry name" value="ATP-grasp fold, A domain"/>
    <property type="match status" value="1"/>
</dbReference>
<feature type="binding site" evidence="19">
    <location>
        <position position="189"/>
    </location>
    <ligand>
        <name>ATP</name>
        <dbReference type="ChEBI" id="CHEBI:30616"/>
        <label>1</label>
    </ligand>
</feature>
<feature type="binding site" evidence="19">
    <location>
        <position position="182"/>
    </location>
    <ligand>
        <name>ATP</name>
        <dbReference type="ChEBI" id="CHEBI:30616"/>
        <label>1</label>
    </ligand>
</feature>
<feature type="binding site" evidence="19">
    <location>
        <position position="255"/>
    </location>
    <ligand>
        <name>ATP</name>
        <dbReference type="ChEBI" id="CHEBI:30616"/>
        <label>1</label>
    </ligand>
</feature>
<dbReference type="AlphaFoldDB" id="A0A1I4G569"/>
<dbReference type="Pfam" id="PF25596">
    <property type="entry name" value="CPSase_L_D1"/>
    <property type="match status" value="2"/>
</dbReference>
<keyword evidence="13 19" id="KW-0665">Pyrimidine biosynthesis</keyword>
<dbReference type="Proteomes" id="UP000198851">
    <property type="component" value="Unassembled WGS sequence"/>
</dbReference>
<feature type="binding site" evidence="19">
    <location>
        <position position="810"/>
    </location>
    <ligand>
        <name>ATP</name>
        <dbReference type="ChEBI" id="CHEBI:30616"/>
        <label>2</label>
    </ligand>
</feature>
<evidence type="ECO:0000256" key="5">
    <source>
        <dbReference type="ARBA" id="ARBA00022571"/>
    </source>
</evidence>
<evidence type="ECO:0000256" key="12">
    <source>
        <dbReference type="ARBA" id="ARBA00022842"/>
    </source>
</evidence>
<feature type="binding site" evidence="19">
    <location>
        <position position="864"/>
    </location>
    <ligand>
        <name>Mn(2+)</name>
        <dbReference type="ChEBI" id="CHEBI:29035"/>
        <label>3</label>
    </ligand>
</feature>
<keyword evidence="11 19" id="KW-0067">ATP-binding</keyword>
<dbReference type="GO" id="GO:0005524">
    <property type="term" value="F:ATP binding"/>
    <property type="evidence" value="ECO:0007669"/>
    <property type="project" value="UniProtKB-UniRule"/>
</dbReference>
<feature type="region of interest" description="Carboxyphosphate synthetic domain" evidence="19">
    <location>
        <begin position="1"/>
        <end position="415"/>
    </location>
</feature>
<dbReference type="PROSITE" id="PS00867">
    <property type="entry name" value="CPSASE_2"/>
    <property type="match status" value="2"/>
</dbReference>
<dbReference type="FunFam" id="3.40.50.20:FF:000001">
    <property type="entry name" value="Carbamoyl-phosphate synthase large chain"/>
    <property type="match status" value="1"/>
</dbReference>
<comment type="pathway">
    <text evidence="2 19">Pyrimidine metabolism; UMP biosynthesis via de novo pathway; (S)-dihydroorotate from bicarbonate: step 1/3.</text>
</comment>
<dbReference type="InterPro" id="IPR058047">
    <property type="entry name" value="CPSase_preATP-grasp"/>
</dbReference>
<dbReference type="GO" id="GO:0044205">
    <property type="term" value="P:'de novo' UMP biosynthetic process"/>
    <property type="evidence" value="ECO:0007669"/>
    <property type="project" value="UniProtKB-UniRule"/>
</dbReference>
<feature type="domain" description="MGS-like" evidence="21">
    <location>
        <begin position="980"/>
        <end position="1113"/>
    </location>
</feature>
<dbReference type="NCBIfam" id="TIGR01369">
    <property type="entry name" value="CPSaseII_lrg"/>
    <property type="match status" value="1"/>
</dbReference>
<feature type="binding site" evidence="19">
    <location>
        <position position="852"/>
    </location>
    <ligand>
        <name>Mg(2+)</name>
        <dbReference type="ChEBI" id="CHEBI:18420"/>
        <label>3</label>
    </ligand>
</feature>